<dbReference type="EMBL" id="FNST01000002">
    <property type="protein sequence ID" value="SEC09477.1"/>
    <property type="molecule type" value="Genomic_DNA"/>
</dbReference>
<dbReference type="InterPro" id="IPR011009">
    <property type="entry name" value="Kinase-like_dom_sf"/>
</dbReference>
<feature type="region of interest" description="Disordered" evidence="7">
    <location>
        <begin position="256"/>
        <end position="319"/>
    </location>
</feature>
<dbReference type="PANTHER" id="PTHR43289">
    <property type="entry name" value="MITOGEN-ACTIVATED PROTEIN KINASE KINASE KINASE 20-RELATED"/>
    <property type="match status" value="1"/>
</dbReference>
<feature type="compositionally biased region" description="Gly residues" evidence="7">
    <location>
        <begin position="348"/>
        <end position="358"/>
    </location>
</feature>
<keyword evidence="2" id="KW-0723">Serine/threonine-protein kinase</keyword>
<feature type="compositionally biased region" description="Low complexity" evidence="7">
    <location>
        <begin position="297"/>
        <end position="311"/>
    </location>
</feature>
<evidence type="ECO:0000313" key="10">
    <source>
        <dbReference type="EMBL" id="SEC09477.1"/>
    </source>
</evidence>
<evidence type="ECO:0000259" key="9">
    <source>
        <dbReference type="PROSITE" id="PS50011"/>
    </source>
</evidence>
<dbReference type="Proteomes" id="UP000198609">
    <property type="component" value="Unassembled WGS sequence"/>
</dbReference>
<evidence type="ECO:0000256" key="8">
    <source>
        <dbReference type="SAM" id="Phobius"/>
    </source>
</evidence>
<dbReference type="GO" id="GO:0004674">
    <property type="term" value="F:protein serine/threonine kinase activity"/>
    <property type="evidence" value="ECO:0007669"/>
    <property type="project" value="UniProtKB-KW"/>
</dbReference>
<evidence type="ECO:0000256" key="1">
    <source>
        <dbReference type="ARBA" id="ARBA00012513"/>
    </source>
</evidence>
<evidence type="ECO:0000256" key="4">
    <source>
        <dbReference type="ARBA" id="ARBA00022741"/>
    </source>
</evidence>
<dbReference type="InterPro" id="IPR008271">
    <property type="entry name" value="Ser/Thr_kinase_AS"/>
</dbReference>
<dbReference type="EC" id="2.7.11.1" evidence="1"/>
<keyword evidence="8" id="KW-0812">Transmembrane</keyword>
<dbReference type="PROSITE" id="PS00108">
    <property type="entry name" value="PROTEIN_KINASE_ST"/>
    <property type="match status" value="1"/>
</dbReference>
<evidence type="ECO:0000256" key="7">
    <source>
        <dbReference type="SAM" id="MobiDB-lite"/>
    </source>
</evidence>
<dbReference type="Gene3D" id="1.10.510.10">
    <property type="entry name" value="Transferase(Phosphotransferase) domain 1"/>
    <property type="match status" value="1"/>
</dbReference>
<keyword evidence="8" id="KW-0472">Membrane</keyword>
<dbReference type="GO" id="GO:0005524">
    <property type="term" value="F:ATP binding"/>
    <property type="evidence" value="ECO:0007669"/>
    <property type="project" value="UniProtKB-KW"/>
</dbReference>
<dbReference type="SMART" id="SM00220">
    <property type="entry name" value="S_TKc"/>
    <property type="match status" value="1"/>
</dbReference>
<dbReference type="InterPro" id="IPR000719">
    <property type="entry name" value="Prot_kinase_dom"/>
</dbReference>
<keyword evidence="4" id="KW-0547">Nucleotide-binding</keyword>
<dbReference type="PROSITE" id="PS50011">
    <property type="entry name" value="PROTEIN_KINASE_DOM"/>
    <property type="match status" value="1"/>
</dbReference>
<keyword evidence="11" id="KW-1185">Reference proteome</keyword>
<keyword evidence="3" id="KW-0808">Transferase</keyword>
<dbReference type="AlphaFoldDB" id="A0A1H4PPV7"/>
<feature type="region of interest" description="Disordered" evidence="7">
    <location>
        <begin position="348"/>
        <end position="397"/>
    </location>
</feature>
<accession>A0A1H4PPV7</accession>
<reference evidence="11" key="1">
    <citation type="submission" date="2016-10" db="EMBL/GenBank/DDBJ databases">
        <authorList>
            <person name="Varghese N."/>
            <person name="Submissions S."/>
        </authorList>
    </citation>
    <scope>NUCLEOTIDE SEQUENCE [LARGE SCALE GENOMIC DNA]</scope>
    <source>
        <strain evidence="11">DSM 40318</strain>
    </source>
</reference>
<evidence type="ECO:0000256" key="5">
    <source>
        <dbReference type="ARBA" id="ARBA00022777"/>
    </source>
</evidence>
<organism evidence="10 11">
    <name type="scientific">Streptomyces melanosporofaciens</name>
    <dbReference type="NCBI Taxonomy" id="67327"/>
    <lineage>
        <taxon>Bacteria</taxon>
        <taxon>Bacillati</taxon>
        <taxon>Actinomycetota</taxon>
        <taxon>Actinomycetes</taxon>
        <taxon>Kitasatosporales</taxon>
        <taxon>Streptomycetaceae</taxon>
        <taxon>Streptomyces</taxon>
        <taxon>Streptomyces violaceusniger group</taxon>
    </lineage>
</organism>
<feature type="compositionally biased region" description="Basic and acidic residues" evidence="7">
    <location>
        <begin position="376"/>
        <end position="385"/>
    </location>
</feature>
<evidence type="ECO:0000313" key="11">
    <source>
        <dbReference type="Proteomes" id="UP000198609"/>
    </source>
</evidence>
<keyword evidence="6" id="KW-0067">ATP-binding</keyword>
<dbReference type="SUPFAM" id="SSF56112">
    <property type="entry name" value="Protein kinase-like (PK-like)"/>
    <property type="match status" value="1"/>
</dbReference>
<gene>
    <name evidence="10" type="ORF">SAMN04490356_2877</name>
</gene>
<feature type="domain" description="Protein kinase" evidence="9">
    <location>
        <begin position="1"/>
        <end position="247"/>
    </location>
</feature>
<dbReference type="CDD" id="cd14014">
    <property type="entry name" value="STKc_PknB_like"/>
    <property type="match status" value="1"/>
</dbReference>
<keyword evidence="8" id="KW-1133">Transmembrane helix</keyword>
<evidence type="ECO:0000256" key="3">
    <source>
        <dbReference type="ARBA" id="ARBA00022679"/>
    </source>
</evidence>
<dbReference type="PANTHER" id="PTHR43289:SF6">
    <property type="entry name" value="SERINE_THREONINE-PROTEIN KINASE NEKL-3"/>
    <property type="match status" value="1"/>
</dbReference>
<feature type="transmembrane region" description="Helical" evidence="8">
    <location>
        <begin position="321"/>
        <end position="343"/>
    </location>
</feature>
<evidence type="ECO:0000256" key="6">
    <source>
        <dbReference type="ARBA" id="ARBA00022840"/>
    </source>
</evidence>
<evidence type="ECO:0000256" key="2">
    <source>
        <dbReference type="ARBA" id="ARBA00022527"/>
    </source>
</evidence>
<name>A0A1H4PPV7_STRMJ</name>
<dbReference type="Pfam" id="PF00069">
    <property type="entry name" value="Pkinase"/>
    <property type="match status" value="1"/>
</dbReference>
<protein>
    <recommendedName>
        <fullName evidence="1">non-specific serine/threonine protein kinase</fullName>
        <ecNumber evidence="1">2.7.11.1</ecNumber>
    </recommendedName>
</protein>
<feature type="compositionally biased region" description="Pro residues" evidence="7">
    <location>
        <begin position="286"/>
        <end position="296"/>
    </location>
</feature>
<proteinExistence type="predicted"/>
<keyword evidence="5 10" id="KW-0418">Kinase</keyword>
<sequence length="543" mass="57168">MGTVWRAVDELLGRDVAVKELHVDEGLTAFDSQLRGERTLREARTVAQIKHPNVIVLHDVIEEDECAWIVMELVDGPSLADRLSAHGPVGAREAGRIAAALLDALRAAHARGVLHRDIKPANVLVESGTGRVVLTDFGIAQVTGSTTITETGSFVGSPEYTAPERMSGRRTGPESDLWSLGVLLCTLVCGESPFHRESLAAVLHAVVFDEIPMPEAAGPLKPVIEGLLRRDPEERLSGDEVERMLRMAQEVGDTPEIPLEYTPTQPSVPIGPDGTDGRRSSAFVPAPVPVPAPAPAAAPASVPVAAPAARSRSGRGGRRRAVLTAAVAVVALAGVAAGVVALLDHGGGDGGTAKGGGTSQSADKGGARSPSAPEKGPQRPVKDADPTADPSARIPDGYELVKDPLGFSLAVPEGFAREYKAPRVYYNSPGMEFRIGIHVQEQSAEGPLGLSRAADAKGPQDYPGYRSGQVIETEHNGRPAALWAFIWNGSADDGGSRQTYDLSWNENGKMYDLWLSAPVGEKSVGKQHFDTAAATFVRPGAAN</sequence>